<protein>
    <submittedName>
        <fullName evidence="2">Uncharacterized protein</fullName>
    </submittedName>
</protein>
<sequence length="503" mass="56060">ISHLPPEVLSEIFLYCIPHEQFPVACRTQAPLLLTQVSASWRALALASPDLWTSLHINYKDPVEDIPATDLWLSRSGNKPLTLSIAVDFGEQPQQEIIDAICRHSKRWRHVRFDFRHLLCPRMYSLNLAQDQVPELSTFEFHARDISNINVSPITRLLRSAPKLRELTWVDDLADTDTLLELPLGRLTRLSLEMDHGTLDYLQVLNECSNLEHIRITRPSVTTPQTRPPLFLPKLVSLNISSDLTGICDLLVLPALKEVRIYAEGDKQALSHDPEPSQSHPQILPFGSPHAHHPSHSSPSSSVAGWEPTAFLSLITRSACAISSLSVTPPITEHTLLTCLRRVSDSLVKLSIDGIGVGDMLVASLTRQATQKILNADGIYDGAVISESDDCGGVDVLCPALEEISLDTRVACAQGTLAAMVESRLAHSSSRFNGQETWRSIRIRVVDGHRDLEKLRDLEARFRQQGDNSLGMRAALTVDAIPKKLKRAHPRNFFFRRKLCASR</sequence>
<organism evidence="2 3">
    <name type="scientific">Hebeloma cylindrosporum</name>
    <dbReference type="NCBI Taxonomy" id="76867"/>
    <lineage>
        <taxon>Eukaryota</taxon>
        <taxon>Fungi</taxon>
        <taxon>Dikarya</taxon>
        <taxon>Basidiomycota</taxon>
        <taxon>Agaricomycotina</taxon>
        <taxon>Agaricomycetes</taxon>
        <taxon>Agaricomycetidae</taxon>
        <taxon>Agaricales</taxon>
        <taxon>Agaricineae</taxon>
        <taxon>Hymenogastraceae</taxon>
        <taxon>Hebeloma</taxon>
    </lineage>
</organism>
<evidence type="ECO:0000313" key="3">
    <source>
        <dbReference type="Proteomes" id="UP000053424"/>
    </source>
</evidence>
<dbReference type="Gene3D" id="3.80.10.10">
    <property type="entry name" value="Ribonuclease Inhibitor"/>
    <property type="match status" value="1"/>
</dbReference>
<proteinExistence type="predicted"/>
<feature type="region of interest" description="Disordered" evidence="1">
    <location>
        <begin position="268"/>
        <end position="302"/>
    </location>
</feature>
<dbReference type="EMBL" id="KN831784">
    <property type="protein sequence ID" value="KIM39753.1"/>
    <property type="molecule type" value="Genomic_DNA"/>
</dbReference>
<dbReference type="Proteomes" id="UP000053424">
    <property type="component" value="Unassembled WGS sequence"/>
</dbReference>
<dbReference type="OrthoDB" id="3253362at2759"/>
<reference evidence="3" key="2">
    <citation type="submission" date="2015-01" db="EMBL/GenBank/DDBJ databases">
        <title>Evolutionary Origins and Diversification of the Mycorrhizal Mutualists.</title>
        <authorList>
            <consortium name="DOE Joint Genome Institute"/>
            <consortium name="Mycorrhizal Genomics Consortium"/>
            <person name="Kohler A."/>
            <person name="Kuo A."/>
            <person name="Nagy L.G."/>
            <person name="Floudas D."/>
            <person name="Copeland A."/>
            <person name="Barry K.W."/>
            <person name="Cichocki N."/>
            <person name="Veneault-Fourrey C."/>
            <person name="LaButti K."/>
            <person name="Lindquist E.A."/>
            <person name="Lipzen A."/>
            <person name="Lundell T."/>
            <person name="Morin E."/>
            <person name="Murat C."/>
            <person name="Riley R."/>
            <person name="Ohm R."/>
            <person name="Sun H."/>
            <person name="Tunlid A."/>
            <person name="Henrissat B."/>
            <person name="Grigoriev I.V."/>
            <person name="Hibbett D.S."/>
            <person name="Martin F."/>
        </authorList>
    </citation>
    <scope>NUCLEOTIDE SEQUENCE [LARGE SCALE GENOMIC DNA]</scope>
    <source>
        <strain evidence="3">h7</strain>
    </source>
</reference>
<dbReference type="AlphaFoldDB" id="A0A0C2XQ62"/>
<gene>
    <name evidence="2" type="ORF">M413DRAFT_35133</name>
</gene>
<feature type="non-terminal residue" evidence="2">
    <location>
        <position position="1"/>
    </location>
</feature>
<keyword evidence="3" id="KW-1185">Reference proteome</keyword>
<dbReference type="Gene3D" id="1.20.1280.50">
    <property type="match status" value="1"/>
</dbReference>
<evidence type="ECO:0000313" key="2">
    <source>
        <dbReference type="EMBL" id="KIM39753.1"/>
    </source>
</evidence>
<dbReference type="STRING" id="686832.A0A0C2XQ62"/>
<evidence type="ECO:0000256" key="1">
    <source>
        <dbReference type="SAM" id="MobiDB-lite"/>
    </source>
</evidence>
<dbReference type="HOGENOM" id="CLU_018544_12_4_1"/>
<accession>A0A0C2XQ62</accession>
<feature type="non-terminal residue" evidence="2">
    <location>
        <position position="503"/>
    </location>
</feature>
<name>A0A0C2XQ62_HEBCY</name>
<dbReference type="InterPro" id="IPR032675">
    <property type="entry name" value="LRR_dom_sf"/>
</dbReference>
<reference evidence="2 3" key="1">
    <citation type="submission" date="2014-04" db="EMBL/GenBank/DDBJ databases">
        <authorList>
            <consortium name="DOE Joint Genome Institute"/>
            <person name="Kuo A."/>
            <person name="Gay G."/>
            <person name="Dore J."/>
            <person name="Kohler A."/>
            <person name="Nagy L.G."/>
            <person name="Floudas D."/>
            <person name="Copeland A."/>
            <person name="Barry K.W."/>
            <person name="Cichocki N."/>
            <person name="Veneault-Fourrey C."/>
            <person name="LaButti K."/>
            <person name="Lindquist E.A."/>
            <person name="Lipzen A."/>
            <person name="Lundell T."/>
            <person name="Morin E."/>
            <person name="Murat C."/>
            <person name="Sun H."/>
            <person name="Tunlid A."/>
            <person name="Henrissat B."/>
            <person name="Grigoriev I.V."/>
            <person name="Hibbett D.S."/>
            <person name="Martin F."/>
            <person name="Nordberg H.P."/>
            <person name="Cantor M.N."/>
            <person name="Hua S.X."/>
        </authorList>
    </citation>
    <scope>NUCLEOTIDE SEQUENCE [LARGE SCALE GENOMIC DNA]</scope>
    <source>
        <strain evidence="3">h7</strain>
    </source>
</reference>